<accession>A0ACB8EPP7</accession>
<reference evidence="1" key="1">
    <citation type="submission" date="2021-08" db="EMBL/GenBank/DDBJ databases">
        <title>The first chromosome-level gecko genome reveals the dynamic sex chromosomes of Neotropical dwarf geckos (Sphaerodactylidae: Sphaerodactylus).</title>
        <authorList>
            <person name="Pinto B.J."/>
            <person name="Keating S.E."/>
            <person name="Gamble T."/>
        </authorList>
    </citation>
    <scope>NUCLEOTIDE SEQUENCE</scope>
    <source>
        <strain evidence="1">TG3544</strain>
    </source>
</reference>
<dbReference type="Proteomes" id="UP000827872">
    <property type="component" value="Linkage Group LG07"/>
</dbReference>
<organism evidence="1 2">
    <name type="scientific">Sphaerodactylus townsendi</name>
    <dbReference type="NCBI Taxonomy" id="933632"/>
    <lineage>
        <taxon>Eukaryota</taxon>
        <taxon>Metazoa</taxon>
        <taxon>Chordata</taxon>
        <taxon>Craniata</taxon>
        <taxon>Vertebrata</taxon>
        <taxon>Euteleostomi</taxon>
        <taxon>Lepidosauria</taxon>
        <taxon>Squamata</taxon>
        <taxon>Bifurcata</taxon>
        <taxon>Gekkota</taxon>
        <taxon>Sphaerodactylidae</taxon>
        <taxon>Sphaerodactylus</taxon>
    </lineage>
</organism>
<comment type="caution">
    <text evidence="1">The sequence shown here is derived from an EMBL/GenBank/DDBJ whole genome shotgun (WGS) entry which is preliminary data.</text>
</comment>
<evidence type="ECO:0000313" key="2">
    <source>
        <dbReference type="Proteomes" id="UP000827872"/>
    </source>
</evidence>
<name>A0ACB8EPP7_9SAUR</name>
<proteinExistence type="predicted"/>
<protein>
    <submittedName>
        <fullName evidence="1">Uncharacterized protein</fullName>
    </submittedName>
</protein>
<evidence type="ECO:0000313" key="1">
    <source>
        <dbReference type="EMBL" id="KAH7994729.1"/>
    </source>
</evidence>
<gene>
    <name evidence="1" type="ORF">K3G42_014538</name>
</gene>
<sequence length="544" mass="61918">MELSAVLMRLLWLSAALAASSSSRRPRSAEAPQSSSPFGPVWPLPRSIRISPDRLQLAPRRFQIVHGAGSSAGPQCSLLQDAFRRYYEYLFGYSKHQKHEEKSLANTELAALQIIITSEEPDCDKYPDISSDEEYNLSIGEPVAVLKAEKVWGALRGLETFSQLVFEDDYGTFFINASDITDFPRFAHRGILIDTARHFLPLKSILTTLDAMAFNKFNVLHWHIVDDQSFPYQSITFPELSAQGSYSYNHIYTPTDVRLVIEYARLRGIRVLPEFDTPGHTQSWGKGQKDILTPCYNGEHPTGSYGPINPILNATYEFMAKFFKEVGTVFPDEYIHLGGDEVDFSCWKSNPAVKEFVRKQGVWYSYTKLESYYIDKMLDVVSSLNKKSIVWQEVFDNGAELSSDSVVEVWMGNSYEEELRKVTKEGLPAILAAPWYLDYISYGQDWMKYYKVEPLSFSGCETQKKLVLGGEACLWGEYVDATNLIPRLWPRASAVGERLWSSKNVTDLEDAYSRLSEHRCRMLRRGIAAQPLNVGFCRHEVRNP</sequence>
<dbReference type="EMBL" id="CM037620">
    <property type="protein sequence ID" value="KAH7994729.1"/>
    <property type="molecule type" value="Genomic_DNA"/>
</dbReference>
<keyword evidence="2" id="KW-1185">Reference proteome</keyword>